<sequence>MLILNKPVTVAELKALAENSFGELVKAVVDVDRELIALDAELSSDLQALLLDDGSAQASLWGINFYPDLTGEDFVEFDSMINVRPSRGNLSRGVEDEHIRRKILAVISRWVKP</sequence>
<reference evidence="1 2" key="1">
    <citation type="journal article" date="2016" name="Nat. Commun.">
        <title>Thousands of microbial genomes shed light on interconnected biogeochemical processes in an aquifer system.</title>
        <authorList>
            <person name="Anantharaman K."/>
            <person name="Brown C.T."/>
            <person name="Hug L.A."/>
            <person name="Sharon I."/>
            <person name="Castelle C.J."/>
            <person name="Probst A.J."/>
            <person name="Thomas B.C."/>
            <person name="Singh A."/>
            <person name="Wilkins M.J."/>
            <person name="Karaoz U."/>
            <person name="Brodie E.L."/>
            <person name="Williams K.H."/>
            <person name="Hubbard S.S."/>
            <person name="Banfield J.F."/>
        </authorList>
    </citation>
    <scope>NUCLEOTIDE SEQUENCE [LARGE SCALE GENOMIC DNA]</scope>
</reference>
<dbReference type="Pfam" id="PF18924">
    <property type="entry name" value="DUF5674"/>
    <property type="match status" value="1"/>
</dbReference>
<dbReference type="EMBL" id="MFIX01000022">
    <property type="protein sequence ID" value="OGG06569.1"/>
    <property type="molecule type" value="Genomic_DNA"/>
</dbReference>
<dbReference type="AlphaFoldDB" id="A0A1F5Z284"/>
<proteinExistence type="predicted"/>
<protein>
    <submittedName>
        <fullName evidence="1">Uncharacterized protein</fullName>
    </submittedName>
</protein>
<organism evidence="1 2">
    <name type="scientific">Candidatus Glassbacteria bacterium RIFCSPLOWO2_12_FULL_58_11</name>
    <dbReference type="NCBI Taxonomy" id="1817867"/>
    <lineage>
        <taxon>Bacteria</taxon>
        <taxon>Candidatus Glassiibacteriota</taxon>
    </lineage>
</organism>
<dbReference type="Proteomes" id="UP000179129">
    <property type="component" value="Unassembled WGS sequence"/>
</dbReference>
<accession>A0A1F5Z284</accession>
<comment type="caution">
    <text evidence="1">The sequence shown here is derived from an EMBL/GenBank/DDBJ whole genome shotgun (WGS) entry which is preliminary data.</text>
</comment>
<gene>
    <name evidence="1" type="ORF">A3F83_11710</name>
</gene>
<evidence type="ECO:0000313" key="1">
    <source>
        <dbReference type="EMBL" id="OGG06569.1"/>
    </source>
</evidence>
<dbReference type="STRING" id="1817867.A3F83_11710"/>
<name>A0A1F5Z284_9BACT</name>
<evidence type="ECO:0000313" key="2">
    <source>
        <dbReference type="Proteomes" id="UP000179129"/>
    </source>
</evidence>
<dbReference type="InterPro" id="IPR043731">
    <property type="entry name" value="DUF5674"/>
</dbReference>